<evidence type="ECO:0000259" key="2">
    <source>
        <dbReference type="Pfam" id="PF00339"/>
    </source>
</evidence>
<dbReference type="InterPro" id="IPR014756">
    <property type="entry name" value="Ig_E-set"/>
</dbReference>
<feature type="domain" description="Arrestin-like N-terminal" evidence="2">
    <location>
        <begin position="4"/>
        <end position="90"/>
    </location>
</feature>
<feature type="non-terminal residue" evidence="3">
    <location>
        <position position="1"/>
    </location>
</feature>
<dbReference type="EMBL" id="BTRK01000001">
    <property type="protein sequence ID" value="GMR32256.1"/>
    <property type="molecule type" value="Genomic_DNA"/>
</dbReference>
<dbReference type="InterPro" id="IPR011021">
    <property type="entry name" value="Arrestin-like_N"/>
</dbReference>
<feature type="non-terminal residue" evidence="3">
    <location>
        <position position="92"/>
    </location>
</feature>
<protein>
    <recommendedName>
        <fullName evidence="2">Arrestin-like N-terminal domain-containing protein</fullName>
    </recommendedName>
</protein>
<dbReference type="Proteomes" id="UP001328107">
    <property type="component" value="Unassembled WGS sequence"/>
</dbReference>
<keyword evidence="4" id="KW-1185">Reference proteome</keyword>
<dbReference type="AlphaFoldDB" id="A0AAN5C8G3"/>
<proteinExistence type="inferred from homology"/>
<organism evidence="3 4">
    <name type="scientific">Pristionchus mayeri</name>
    <dbReference type="NCBI Taxonomy" id="1317129"/>
    <lineage>
        <taxon>Eukaryota</taxon>
        <taxon>Metazoa</taxon>
        <taxon>Ecdysozoa</taxon>
        <taxon>Nematoda</taxon>
        <taxon>Chromadorea</taxon>
        <taxon>Rhabditida</taxon>
        <taxon>Rhabditina</taxon>
        <taxon>Diplogasteromorpha</taxon>
        <taxon>Diplogasteroidea</taxon>
        <taxon>Neodiplogasteridae</taxon>
        <taxon>Pristionchus</taxon>
    </lineage>
</organism>
<dbReference type="Pfam" id="PF00339">
    <property type="entry name" value="Arrestin_N"/>
    <property type="match status" value="1"/>
</dbReference>
<dbReference type="Gene3D" id="2.60.40.640">
    <property type="match status" value="1"/>
</dbReference>
<comment type="caution">
    <text evidence="3">The sequence shown here is derived from an EMBL/GenBank/DDBJ whole genome shotgun (WGS) entry which is preliminary data.</text>
</comment>
<sequence length="92" mass="10316">EYDNERYSPGDTVSAKVSIHASKAPTKICCIKISVVGCAVVKWTERESKSKIYESTCSARHSYISLSERLWSPPNGEKWSELPVGSHSFTHR</sequence>
<name>A0AAN5C8G3_9BILA</name>
<evidence type="ECO:0000313" key="3">
    <source>
        <dbReference type="EMBL" id="GMR32256.1"/>
    </source>
</evidence>
<gene>
    <name evidence="3" type="ORF">PMAYCL1PPCAC_02451</name>
</gene>
<accession>A0AAN5C8G3</accession>
<dbReference type="InterPro" id="IPR014752">
    <property type="entry name" value="Arrestin-like_C"/>
</dbReference>
<comment type="similarity">
    <text evidence="1">Belongs to the arrestin family.</text>
</comment>
<evidence type="ECO:0000256" key="1">
    <source>
        <dbReference type="ARBA" id="ARBA00005298"/>
    </source>
</evidence>
<reference evidence="4" key="1">
    <citation type="submission" date="2022-10" db="EMBL/GenBank/DDBJ databases">
        <title>Genome assembly of Pristionchus species.</title>
        <authorList>
            <person name="Yoshida K."/>
            <person name="Sommer R.J."/>
        </authorList>
    </citation>
    <scope>NUCLEOTIDE SEQUENCE [LARGE SCALE GENOMIC DNA]</scope>
    <source>
        <strain evidence="4">RS5460</strain>
    </source>
</reference>
<dbReference type="SUPFAM" id="SSF81296">
    <property type="entry name" value="E set domains"/>
    <property type="match status" value="1"/>
</dbReference>
<evidence type="ECO:0000313" key="4">
    <source>
        <dbReference type="Proteomes" id="UP001328107"/>
    </source>
</evidence>